<reference evidence="6" key="1">
    <citation type="submission" date="2022-05" db="EMBL/GenBank/DDBJ databases">
        <authorList>
            <person name="Pankratov T."/>
        </authorList>
    </citation>
    <scope>NUCLEOTIDE SEQUENCE</scope>
    <source>
        <strain evidence="6">BP6-180914</strain>
    </source>
</reference>
<evidence type="ECO:0000256" key="1">
    <source>
        <dbReference type="ARBA" id="ARBA00001946"/>
    </source>
</evidence>
<dbReference type="Gene3D" id="3.90.79.10">
    <property type="entry name" value="Nucleoside Triphosphate Pyrophosphohydrolase"/>
    <property type="match status" value="1"/>
</dbReference>
<dbReference type="CDD" id="cd04666">
    <property type="entry name" value="NUDIX_DIPP2_like_Nudt4"/>
    <property type="match status" value="1"/>
</dbReference>
<organism evidence="6 7">
    <name type="scientific">Lichenifustis flavocetrariae</name>
    <dbReference type="NCBI Taxonomy" id="2949735"/>
    <lineage>
        <taxon>Bacteria</taxon>
        <taxon>Pseudomonadati</taxon>
        <taxon>Pseudomonadota</taxon>
        <taxon>Alphaproteobacteria</taxon>
        <taxon>Hyphomicrobiales</taxon>
        <taxon>Lichenihabitantaceae</taxon>
        <taxon>Lichenifustis</taxon>
    </lineage>
</organism>
<keyword evidence="7" id="KW-1185">Reference proteome</keyword>
<gene>
    <name evidence="6" type="ORF">M8523_06405</name>
</gene>
<keyword evidence="3 6" id="KW-0378">Hydrolase</keyword>
<comment type="caution">
    <text evidence="6">The sequence shown here is derived from an EMBL/GenBank/DDBJ whole genome shotgun (WGS) entry which is preliminary data.</text>
</comment>
<dbReference type="SUPFAM" id="SSF55811">
    <property type="entry name" value="Nudix"/>
    <property type="match status" value="1"/>
</dbReference>
<dbReference type="InterPro" id="IPR000086">
    <property type="entry name" value="NUDIX_hydrolase_dom"/>
</dbReference>
<comment type="cofactor">
    <cofactor evidence="1">
        <name>Mg(2+)</name>
        <dbReference type="ChEBI" id="CHEBI:18420"/>
    </cofactor>
</comment>
<protein>
    <submittedName>
        <fullName evidence="6">NUDIX hydrolase</fullName>
    </submittedName>
</protein>
<dbReference type="PROSITE" id="PS51462">
    <property type="entry name" value="NUDIX"/>
    <property type="match status" value="1"/>
</dbReference>
<dbReference type="AlphaFoldDB" id="A0AA42CLR3"/>
<dbReference type="GO" id="GO:0005737">
    <property type="term" value="C:cytoplasm"/>
    <property type="evidence" value="ECO:0007669"/>
    <property type="project" value="TreeGrafter"/>
</dbReference>
<dbReference type="InterPro" id="IPR015797">
    <property type="entry name" value="NUDIX_hydrolase-like_dom_sf"/>
</dbReference>
<feature type="domain" description="Nudix hydrolase" evidence="5">
    <location>
        <begin position="12"/>
        <end position="143"/>
    </location>
</feature>
<evidence type="ECO:0000256" key="2">
    <source>
        <dbReference type="ARBA" id="ARBA00022723"/>
    </source>
</evidence>
<evidence type="ECO:0000259" key="5">
    <source>
        <dbReference type="PROSITE" id="PS51462"/>
    </source>
</evidence>
<dbReference type="EMBL" id="JAMOIM010000003">
    <property type="protein sequence ID" value="MCW6507652.1"/>
    <property type="molecule type" value="Genomic_DNA"/>
</dbReference>
<evidence type="ECO:0000256" key="3">
    <source>
        <dbReference type="ARBA" id="ARBA00022801"/>
    </source>
</evidence>
<keyword evidence="4" id="KW-0460">Magnesium</keyword>
<evidence type="ECO:0000256" key="4">
    <source>
        <dbReference type="ARBA" id="ARBA00022842"/>
    </source>
</evidence>
<name>A0AA42CLR3_9HYPH</name>
<accession>A0AA42CLR3</accession>
<dbReference type="RefSeq" id="WP_282584015.1">
    <property type="nucleotide sequence ID" value="NZ_JAMOIM010000003.1"/>
</dbReference>
<keyword evidence="2" id="KW-0479">Metal-binding</keyword>
<dbReference type="PANTHER" id="PTHR12629:SF0">
    <property type="entry name" value="DIPHOSPHOINOSITOL-POLYPHOSPHATE DIPHOSPHATASE"/>
    <property type="match status" value="1"/>
</dbReference>
<proteinExistence type="predicted"/>
<dbReference type="Proteomes" id="UP001165667">
    <property type="component" value="Unassembled WGS sequence"/>
</dbReference>
<dbReference type="PANTHER" id="PTHR12629">
    <property type="entry name" value="DIPHOSPHOINOSITOL POLYPHOSPHATE PHOSPHOHYDROLASE"/>
    <property type="match status" value="1"/>
</dbReference>
<evidence type="ECO:0000313" key="7">
    <source>
        <dbReference type="Proteomes" id="UP001165667"/>
    </source>
</evidence>
<dbReference type="GO" id="GO:0046872">
    <property type="term" value="F:metal ion binding"/>
    <property type="evidence" value="ECO:0007669"/>
    <property type="project" value="UniProtKB-KW"/>
</dbReference>
<sequence>MNRPHRPGQIEQVRQQYGALPFRRIDGIEIMLITSRETRRWVIPKGWPMKGRRPRGTAAGEAMEEAGISGHIAKTPIGSYTYIKRGIGGQRWPCKVDVFPLEVRVERRTWREREQRARQWFSYVEAAEVVTEPELRALILGFGVAFDR</sequence>
<evidence type="ECO:0000313" key="6">
    <source>
        <dbReference type="EMBL" id="MCW6507652.1"/>
    </source>
</evidence>
<dbReference type="GO" id="GO:0016462">
    <property type="term" value="F:pyrophosphatase activity"/>
    <property type="evidence" value="ECO:0007669"/>
    <property type="project" value="InterPro"/>
</dbReference>
<dbReference type="InterPro" id="IPR047198">
    <property type="entry name" value="DDP-like_NUDIX"/>
</dbReference>